<dbReference type="AlphaFoldDB" id="A0AAW3V3C4"/>
<accession>A0AAW3V3C4</accession>
<evidence type="ECO:0000313" key="2">
    <source>
        <dbReference type="Proteomes" id="UP000518681"/>
    </source>
</evidence>
<dbReference type="Proteomes" id="UP000518681">
    <property type="component" value="Unassembled WGS sequence"/>
</dbReference>
<name>A0AAW3V3C4_9BURK</name>
<dbReference type="EMBL" id="JACIIK010000009">
    <property type="protein sequence ID" value="MBB6204426.1"/>
    <property type="molecule type" value="Genomic_DNA"/>
</dbReference>
<proteinExistence type="predicted"/>
<dbReference type="RefSeq" id="WP_183800953.1">
    <property type="nucleotide sequence ID" value="NZ_JACIII010000013.1"/>
</dbReference>
<comment type="caution">
    <text evidence="1">The sequence shown here is derived from an EMBL/GenBank/DDBJ whole genome shotgun (WGS) entry which is preliminary data.</text>
</comment>
<reference evidence="1 2" key="1">
    <citation type="submission" date="2020-08" db="EMBL/GenBank/DDBJ databases">
        <title>Genomic Encyclopedia of Type Strains, Phase IV (KMG-V): Genome sequencing to study the core and pangenomes of soil and plant-associated prokaryotes.</title>
        <authorList>
            <person name="Whitman W."/>
        </authorList>
    </citation>
    <scope>NUCLEOTIDE SEQUENCE [LARGE SCALE GENOMIC DNA]</scope>
    <source>
        <strain evidence="1 2">SEMIA 4013</strain>
    </source>
</reference>
<evidence type="ECO:0000313" key="1">
    <source>
        <dbReference type="EMBL" id="MBB6204426.1"/>
    </source>
</evidence>
<protein>
    <submittedName>
        <fullName evidence="1">Uncharacterized protein</fullName>
    </submittedName>
</protein>
<organism evidence="1 2">
    <name type="scientific">Paraburkholderia fungorum</name>
    <dbReference type="NCBI Taxonomy" id="134537"/>
    <lineage>
        <taxon>Bacteria</taxon>
        <taxon>Pseudomonadati</taxon>
        <taxon>Pseudomonadota</taxon>
        <taxon>Betaproteobacteria</taxon>
        <taxon>Burkholderiales</taxon>
        <taxon>Burkholderiaceae</taxon>
        <taxon>Paraburkholderia</taxon>
    </lineage>
</organism>
<gene>
    <name evidence="1" type="ORF">GGD69_005320</name>
</gene>
<sequence length="191" mass="20935">MHEAKIPQSVQFRVKHALSVLREQERALHGVQLARGHGHILASELQDREGTIKQATDRLDEFRGHAAENGVDADAFIRECGGVPDFERFRYPKPVQMPSIAQRSYAVTACGIKLVTRPTRVGEPDLIIGRENSVLSVRGAIGNAVFSASPSVPWTHDSIVQSLDHDDVVRAVDGDVADAYLGDYWIGGTEV</sequence>